<name>A0A934NF84_9BACT</name>
<dbReference type="PROSITE" id="PS51387">
    <property type="entry name" value="FAD_PCMH"/>
    <property type="match status" value="1"/>
</dbReference>
<dbReference type="Proteomes" id="UP000620075">
    <property type="component" value="Unassembled WGS sequence"/>
</dbReference>
<dbReference type="InterPro" id="IPR036683">
    <property type="entry name" value="CO_DH_flav_C_dom_sf"/>
</dbReference>
<evidence type="ECO:0000256" key="1">
    <source>
        <dbReference type="ARBA" id="ARBA00022630"/>
    </source>
</evidence>
<evidence type="ECO:0000256" key="3">
    <source>
        <dbReference type="ARBA" id="ARBA00023002"/>
    </source>
</evidence>
<keyword evidence="1" id="KW-0285">Flavoprotein</keyword>
<reference evidence="5 6" key="1">
    <citation type="submission" date="2020-10" db="EMBL/GenBank/DDBJ databases">
        <title>Ca. Dormibacterota MAGs.</title>
        <authorList>
            <person name="Montgomery K."/>
        </authorList>
    </citation>
    <scope>NUCLEOTIDE SEQUENCE [LARGE SCALE GENOMIC DNA]</scope>
    <source>
        <strain evidence="5">SC8811_S16_3</strain>
    </source>
</reference>
<evidence type="ECO:0000259" key="4">
    <source>
        <dbReference type="PROSITE" id="PS51387"/>
    </source>
</evidence>
<dbReference type="GO" id="GO:0071949">
    <property type="term" value="F:FAD binding"/>
    <property type="evidence" value="ECO:0007669"/>
    <property type="project" value="InterPro"/>
</dbReference>
<comment type="caution">
    <text evidence="5">The sequence shown here is derived from an EMBL/GenBank/DDBJ whole genome shotgun (WGS) entry which is preliminary data.</text>
</comment>
<gene>
    <name evidence="5" type="ORF">JF888_16135</name>
</gene>
<dbReference type="Gene3D" id="3.30.390.50">
    <property type="entry name" value="CO dehydrogenase flavoprotein, C-terminal domain"/>
    <property type="match status" value="1"/>
</dbReference>
<feature type="domain" description="FAD-binding PCMH-type" evidence="4">
    <location>
        <begin position="1"/>
        <end position="174"/>
    </location>
</feature>
<dbReference type="InterPro" id="IPR002346">
    <property type="entry name" value="Mopterin_DH_FAD-bd"/>
</dbReference>
<dbReference type="Gene3D" id="3.30.465.10">
    <property type="match status" value="1"/>
</dbReference>
<keyword evidence="2" id="KW-0274">FAD</keyword>
<evidence type="ECO:0000256" key="2">
    <source>
        <dbReference type="ARBA" id="ARBA00022827"/>
    </source>
</evidence>
<dbReference type="SMART" id="SM01092">
    <property type="entry name" value="CO_deh_flav_C"/>
    <property type="match status" value="1"/>
</dbReference>
<keyword evidence="3" id="KW-0560">Oxidoreductase</keyword>
<protein>
    <submittedName>
        <fullName evidence="5">FAD binding domain-containing protein</fullName>
    </submittedName>
</protein>
<dbReference type="AlphaFoldDB" id="A0A934NF84"/>
<dbReference type="SUPFAM" id="SSF55447">
    <property type="entry name" value="CO dehydrogenase flavoprotein C-terminal domain-like"/>
    <property type="match status" value="1"/>
</dbReference>
<evidence type="ECO:0000313" key="6">
    <source>
        <dbReference type="Proteomes" id="UP000620075"/>
    </source>
</evidence>
<sequence>MKSSPFDYHRPESLAEALSLFAEWGEEARALAGGQSLVPMLAMRLARPAVVVDLARIPELRGVARTAGGWRIGTMTREVELERVAGLPPIIAAAISHIGHFQIRTQGTVGGSLVHLDPAGEWPALSMLLEATLELASSRGSRRLSAREFALAPMLAALEPDELLVAVELPDCGGPFGFEEVERRPGDFALVGAACHGASVVAFGTGRVPQRLTGCEAHMAAGGGSGLELRKLAEDEMEAHGDIHASAAYRRQVGARLVERVVGAAAAA</sequence>
<dbReference type="InterPro" id="IPR016167">
    <property type="entry name" value="FAD-bd_PCMH_sub1"/>
</dbReference>
<proteinExistence type="predicted"/>
<dbReference type="SUPFAM" id="SSF56176">
    <property type="entry name" value="FAD-binding/transporter-associated domain-like"/>
    <property type="match status" value="1"/>
</dbReference>
<dbReference type="PANTHER" id="PTHR42659:SF2">
    <property type="entry name" value="XANTHINE DEHYDROGENASE SUBUNIT C-RELATED"/>
    <property type="match status" value="1"/>
</dbReference>
<dbReference type="PANTHER" id="PTHR42659">
    <property type="entry name" value="XANTHINE DEHYDROGENASE SUBUNIT C-RELATED"/>
    <property type="match status" value="1"/>
</dbReference>
<dbReference type="InterPro" id="IPR036318">
    <property type="entry name" value="FAD-bd_PCMH-like_sf"/>
</dbReference>
<dbReference type="GO" id="GO:0016491">
    <property type="term" value="F:oxidoreductase activity"/>
    <property type="evidence" value="ECO:0007669"/>
    <property type="project" value="UniProtKB-KW"/>
</dbReference>
<dbReference type="InterPro" id="IPR016169">
    <property type="entry name" value="FAD-bd_PCMH_sub2"/>
</dbReference>
<dbReference type="Pfam" id="PF00941">
    <property type="entry name" value="FAD_binding_5"/>
    <property type="match status" value="1"/>
</dbReference>
<dbReference type="RefSeq" id="WP_338182697.1">
    <property type="nucleotide sequence ID" value="NZ_JAEKNQ010000064.1"/>
</dbReference>
<dbReference type="InterPro" id="IPR005107">
    <property type="entry name" value="CO_DH_flav_C"/>
</dbReference>
<dbReference type="Gene3D" id="3.30.43.10">
    <property type="entry name" value="Uridine Diphospho-n-acetylenolpyruvylglucosamine Reductase, domain 2"/>
    <property type="match status" value="1"/>
</dbReference>
<organism evidence="5 6">
    <name type="scientific">Candidatus Dormiibacter inghamiae</name>
    <dbReference type="NCBI Taxonomy" id="3127013"/>
    <lineage>
        <taxon>Bacteria</taxon>
        <taxon>Bacillati</taxon>
        <taxon>Candidatus Dormiibacterota</taxon>
        <taxon>Candidatus Dormibacteria</taxon>
        <taxon>Candidatus Dormibacterales</taxon>
        <taxon>Candidatus Dormibacteraceae</taxon>
        <taxon>Candidatus Dormiibacter</taxon>
    </lineage>
</organism>
<accession>A0A934NF84</accession>
<dbReference type="InterPro" id="IPR051312">
    <property type="entry name" value="Diverse_Substr_Oxidored"/>
</dbReference>
<evidence type="ECO:0000313" key="5">
    <source>
        <dbReference type="EMBL" id="MBJ7604684.1"/>
    </source>
</evidence>
<dbReference type="InterPro" id="IPR016166">
    <property type="entry name" value="FAD-bd_PCMH"/>
</dbReference>
<dbReference type="EMBL" id="JAEKNQ010000064">
    <property type="protein sequence ID" value="MBJ7604684.1"/>
    <property type="molecule type" value="Genomic_DNA"/>
</dbReference>